<comment type="caution">
    <text evidence="3">The sequence shown here is derived from an EMBL/GenBank/DDBJ whole genome shotgun (WGS) entry which is preliminary data.</text>
</comment>
<feature type="compositionally biased region" description="Basic and acidic residues" evidence="1">
    <location>
        <begin position="15"/>
        <end position="32"/>
    </location>
</feature>
<dbReference type="RefSeq" id="WP_019619472.1">
    <property type="nucleotide sequence ID" value="NZ_JBHUNE010000006.1"/>
</dbReference>
<keyword evidence="2" id="KW-1133">Transmembrane helix</keyword>
<keyword evidence="2" id="KW-0812">Transmembrane</keyword>
<feature type="transmembrane region" description="Helical" evidence="2">
    <location>
        <begin position="42"/>
        <end position="61"/>
    </location>
</feature>
<dbReference type="EMBL" id="JBHUNE010000006">
    <property type="protein sequence ID" value="MFD2758315.1"/>
    <property type="molecule type" value="Genomic_DNA"/>
</dbReference>
<dbReference type="InterPro" id="IPR025339">
    <property type="entry name" value="DUF4245"/>
</dbReference>
<proteinExistence type="predicted"/>
<keyword evidence="4" id="KW-1185">Reference proteome</keyword>
<gene>
    <name evidence="3" type="ORF">ACFSW7_07980</name>
</gene>
<dbReference type="Proteomes" id="UP001597492">
    <property type="component" value="Unassembled WGS sequence"/>
</dbReference>
<evidence type="ECO:0000256" key="1">
    <source>
        <dbReference type="SAM" id="MobiDB-lite"/>
    </source>
</evidence>
<sequence>MADLPNESRVVAELGRPETPEETAARKAESSRKYRQRKTVQNLIAALGVSVALMAVMILVVPRDDQEQLPDIDYTQAAAEAQPQFEVELVVPELGDDWQSNGTEIRTGNDDVTEWYIGLLKIENDRADEFVGVRQAVNANDTWTYSKVGNRTPTGTTNVGGITWDEYDYTDLDREDAGNNRYVLVATRAGSTYIVFGSGSIESVQEVASSIADQIPAE</sequence>
<dbReference type="Pfam" id="PF14030">
    <property type="entry name" value="DUF4245"/>
    <property type="match status" value="1"/>
</dbReference>
<name>A0ABW5UYJ8_9MICO</name>
<evidence type="ECO:0000313" key="3">
    <source>
        <dbReference type="EMBL" id="MFD2758315.1"/>
    </source>
</evidence>
<reference evidence="4" key="1">
    <citation type="journal article" date="2019" name="Int. J. Syst. Evol. Microbiol.">
        <title>The Global Catalogue of Microorganisms (GCM) 10K type strain sequencing project: providing services to taxonomists for standard genome sequencing and annotation.</title>
        <authorList>
            <consortium name="The Broad Institute Genomics Platform"/>
            <consortium name="The Broad Institute Genome Sequencing Center for Infectious Disease"/>
            <person name="Wu L."/>
            <person name="Ma J."/>
        </authorList>
    </citation>
    <scope>NUCLEOTIDE SEQUENCE [LARGE SCALE GENOMIC DNA]</scope>
    <source>
        <strain evidence="4">TISTR 1514</strain>
    </source>
</reference>
<evidence type="ECO:0000256" key="2">
    <source>
        <dbReference type="SAM" id="Phobius"/>
    </source>
</evidence>
<feature type="region of interest" description="Disordered" evidence="1">
    <location>
        <begin position="1"/>
        <end position="33"/>
    </location>
</feature>
<evidence type="ECO:0000313" key="4">
    <source>
        <dbReference type="Proteomes" id="UP001597492"/>
    </source>
</evidence>
<keyword evidence="2" id="KW-0472">Membrane</keyword>
<protein>
    <submittedName>
        <fullName evidence="3">DUF4245 domain-containing protein</fullName>
    </submittedName>
</protein>
<accession>A0ABW5UYJ8</accession>
<organism evidence="3 4">
    <name type="scientific">Gulosibacter faecalis</name>
    <dbReference type="NCBI Taxonomy" id="272240"/>
    <lineage>
        <taxon>Bacteria</taxon>
        <taxon>Bacillati</taxon>
        <taxon>Actinomycetota</taxon>
        <taxon>Actinomycetes</taxon>
        <taxon>Micrococcales</taxon>
        <taxon>Microbacteriaceae</taxon>
        <taxon>Gulosibacter</taxon>
    </lineage>
</organism>